<feature type="domain" description="Phasin" evidence="1">
    <location>
        <begin position="14"/>
        <end position="92"/>
    </location>
</feature>
<gene>
    <name evidence="2" type="ORF">BSZ18_01320</name>
</gene>
<dbReference type="Pfam" id="PF09361">
    <property type="entry name" value="Phasin_2"/>
    <property type="match status" value="1"/>
</dbReference>
<dbReference type="InterPro" id="IPR018968">
    <property type="entry name" value="Phasin"/>
</dbReference>
<evidence type="ECO:0000313" key="2">
    <source>
        <dbReference type="EMBL" id="OSJ18922.1"/>
    </source>
</evidence>
<evidence type="ECO:0000259" key="1">
    <source>
        <dbReference type="Pfam" id="PF09361"/>
    </source>
</evidence>
<name>A0A1X3G6S8_9BRAD</name>
<dbReference type="EMBL" id="NAFI01000121">
    <property type="protein sequence ID" value="OSJ18922.1"/>
    <property type="molecule type" value="Genomic_DNA"/>
</dbReference>
<sequence length="96" mass="10737">MDRGTINMTDLSSIQQHLTAITTAQTDFAKSSFEASKAYFEKLATVKSSDKFTELTTEFAKSSQETFFAEATKIGELYRTFAQEAFKPITSSFLPK</sequence>
<evidence type="ECO:0000313" key="3">
    <source>
        <dbReference type="Proteomes" id="UP000193553"/>
    </source>
</evidence>
<dbReference type="AlphaFoldDB" id="A0A1X3G6S8"/>
<organism evidence="2 3">
    <name type="scientific">Bradyrhizobium canariense</name>
    <dbReference type="NCBI Taxonomy" id="255045"/>
    <lineage>
        <taxon>Bacteria</taxon>
        <taxon>Pseudomonadati</taxon>
        <taxon>Pseudomonadota</taxon>
        <taxon>Alphaproteobacteria</taxon>
        <taxon>Hyphomicrobiales</taxon>
        <taxon>Nitrobacteraceae</taxon>
        <taxon>Bradyrhizobium</taxon>
    </lineage>
</organism>
<reference evidence="2 3" key="1">
    <citation type="submission" date="2017-03" db="EMBL/GenBank/DDBJ databases">
        <title>Whole genome sequences of fourteen strains of Bradyrhizobium canariense and one strain of Bradyrhizobium japonicum isolated from Lupinus (Papilionoideae: Genisteae) species in Algeria.</title>
        <authorList>
            <person name="Crovadore J."/>
            <person name="Chekireb D."/>
            <person name="Brachmann A."/>
            <person name="Chablais R."/>
            <person name="Cochard B."/>
            <person name="Lefort F."/>
        </authorList>
    </citation>
    <scope>NUCLEOTIDE SEQUENCE [LARGE SCALE GENOMIC DNA]</scope>
    <source>
        <strain evidence="2 3">UBMA195</strain>
    </source>
</reference>
<accession>A0A1X3G6S8</accession>
<proteinExistence type="predicted"/>
<comment type="caution">
    <text evidence="2">The sequence shown here is derived from an EMBL/GenBank/DDBJ whole genome shotgun (WGS) entry which is preliminary data.</text>
</comment>
<protein>
    <recommendedName>
        <fullName evidence="1">Phasin domain-containing protein</fullName>
    </recommendedName>
</protein>
<dbReference type="Proteomes" id="UP000193553">
    <property type="component" value="Unassembled WGS sequence"/>
</dbReference>